<dbReference type="Pfam" id="PF00069">
    <property type="entry name" value="Pkinase"/>
    <property type="match status" value="1"/>
</dbReference>
<dbReference type="GO" id="GO:0004709">
    <property type="term" value="F:MAP kinase kinase kinase activity"/>
    <property type="evidence" value="ECO:0007669"/>
    <property type="project" value="UniProtKB-EC"/>
</dbReference>
<evidence type="ECO:0000259" key="10">
    <source>
        <dbReference type="PROSITE" id="PS50011"/>
    </source>
</evidence>
<feature type="region of interest" description="Disordered" evidence="9">
    <location>
        <begin position="120"/>
        <end position="171"/>
    </location>
</feature>
<evidence type="ECO:0000313" key="12">
    <source>
        <dbReference type="Proteomes" id="UP000811246"/>
    </source>
</evidence>
<evidence type="ECO:0000256" key="3">
    <source>
        <dbReference type="ARBA" id="ARBA00022741"/>
    </source>
</evidence>
<evidence type="ECO:0000256" key="4">
    <source>
        <dbReference type="ARBA" id="ARBA00022777"/>
    </source>
</evidence>
<evidence type="ECO:0000313" key="11">
    <source>
        <dbReference type="EMBL" id="KAG6717127.1"/>
    </source>
</evidence>
<keyword evidence="4" id="KW-0418">Kinase</keyword>
<evidence type="ECO:0000256" key="9">
    <source>
        <dbReference type="SAM" id="MobiDB-lite"/>
    </source>
</evidence>
<feature type="binding site" evidence="8">
    <location>
        <position position="260"/>
    </location>
    <ligand>
        <name>ATP</name>
        <dbReference type="ChEBI" id="CHEBI:30616"/>
    </ligand>
</feature>
<keyword evidence="3 8" id="KW-0547">Nucleotide-binding</keyword>
<comment type="caution">
    <text evidence="11">The sequence shown here is derived from an EMBL/GenBank/DDBJ whole genome shotgun (WGS) entry which is preliminary data.</text>
</comment>
<dbReference type="Proteomes" id="UP000811246">
    <property type="component" value="Chromosome 4"/>
</dbReference>
<name>A0A922JUM0_CARIL</name>
<gene>
    <name evidence="11" type="ORF">I3842_04G082200</name>
</gene>
<sequence length="498" mass="54638">MSAWWGRKCSKNKGIQQQQVVYHDSLRTHLPNLSKSSIKNDNTKGKGKDKETPTSLVNDFDGYSLFSGFDSDSGDRGGHPLPRRSTSFLFWCCCCPTSSVKDHIPGAAVALGSRSGSFSSVSSSWSSDDQPVSRPNGQFGYFREQGDTKVNVRSRSPGQGSSGPTSQTSLIHPRLSGLSLESQIGKQEGSKSQFVHLPLPVSPFSPTILSALPNRNTSGGMKSTTSTESRWKKGGLLGRGTFGDVYVGFNSENGEMCAIKEFRACCDDQISRACLKQLNQEINLLSQLSHPNICQYYGSELSEETLSVYMEYVSGGSIHKLLEEYGSFREPVIQNFTRQIISGLVYSHGINIVHRNIRGASILVNVNGEIKLADFGMAKYLTGCFSMPSTKGNPYWKAPEVITNTNGPSLAGDIWSVGCTVLEMATSKPPWGQYEQAAAMFKIINSKDGPEIPEHLSNDARSFIELCLQRDPTARPTALQLLHHPFIRDQATRIGWQI</sequence>
<dbReference type="EMBL" id="CM031828">
    <property type="protein sequence ID" value="KAG6717127.1"/>
    <property type="molecule type" value="Genomic_DNA"/>
</dbReference>
<accession>A0A922JUM0</accession>
<dbReference type="PANTHER" id="PTHR48016">
    <property type="entry name" value="MAP KINASE KINASE KINASE SSK2-RELATED-RELATED"/>
    <property type="match status" value="1"/>
</dbReference>
<evidence type="ECO:0000256" key="7">
    <source>
        <dbReference type="ARBA" id="ARBA00048329"/>
    </source>
</evidence>
<dbReference type="PROSITE" id="PS00107">
    <property type="entry name" value="PROTEIN_KINASE_ATP"/>
    <property type="match status" value="1"/>
</dbReference>
<evidence type="ECO:0000256" key="6">
    <source>
        <dbReference type="ARBA" id="ARBA00047559"/>
    </source>
</evidence>
<dbReference type="GO" id="GO:0005524">
    <property type="term" value="F:ATP binding"/>
    <property type="evidence" value="ECO:0007669"/>
    <property type="project" value="UniProtKB-UniRule"/>
</dbReference>
<feature type="region of interest" description="Disordered" evidence="9">
    <location>
        <begin position="32"/>
        <end position="56"/>
    </location>
</feature>
<evidence type="ECO:0000256" key="5">
    <source>
        <dbReference type="ARBA" id="ARBA00022840"/>
    </source>
</evidence>
<feature type="domain" description="Protein kinase" evidence="10">
    <location>
        <begin position="231"/>
        <end position="487"/>
    </location>
</feature>
<dbReference type="PROSITE" id="PS50011">
    <property type="entry name" value="PROTEIN_KINASE_DOM"/>
    <property type="match status" value="1"/>
</dbReference>
<keyword evidence="2" id="KW-0808">Transferase</keyword>
<organism evidence="11 12">
    <name type="scientific">Carya illinoinensis</name>
    <name type="common">Pecan</name>
    <dbReference type="NCBI Taxonomy" id="32201"/>
    <lineage>
        <taxon>Eukaryota</taxon>
        <taxon>Viridiplantae</taxon>
        <taxon>Streptophyta</taxon>
        <taxon>Embryophyta</taxon>
        <taxon>Tracheophyta</taxon>
        <taxon>Spermatophyta</taxon>
        <taxon>Magnoliopsida</taxon>
        <taxon>eudicotyledons</taxon>
        <taxon>Gunneridae</taxon>
        <taxon>Pentapetalae</taxon>
        <taxon>rosids</taxon>
        <taxon>fabids</taxon>
        <taxon>Fagales</taxon>
        <taxon>Juglandaceae</taxon>
        <taxon>Carya</taxon>
    </lineage>
</organism>
<dbReference type="AlphaFoldDB" id="A0A922JUM0"/>
<dbReference type="PANTHER" id="PTHR48016:SF8">
    <property type="entry name" value="MITOGEN-ACTIVATED PROTEIN KINASE KINASE KINASE 3"/>
    <property type="match status" value="1"/>
</dbReference>
<keyword evidence="5 8" id="KW-0067">ATP-binding</keyword>
<feature type="compositionally biased region" description="Low complexity" evidence="9">
    <location>
        <begin position="153"/>
        <end position="169"/>
    </location>
</feature>
<proteinExistence type="predicted"/>
<dbReference type="InterPro" id="IPR050538">
    <property type="entry name" value="MAP_kinase_kinase_kinase"/>
</dbReference>
<reference evidence="11" key="1">
    <citation type="submission" date="2021-01" db="EMBL/GenBank/DDBJ databases">
        <authorList>
            <person name="Lovell J.T."/>
            <person name="Bentley N."/>
            <person name="Bhattarai G."/>
            <person name="Jenkins J.W."/>
            <person name="Sreedasyam A."/>
            <person name="Alarcon Y."/>
            <person name="Bock C."/>
            <person name="Boston L."/>
            <person name="Carlson J."/>
            <person name="Cervantes K."/>
            <person name="Clermont K."/>
            <person name="Krom N."/>
            <person name="Kubenka K."/>
            <person name="Mamidi S."/>
            <person name="Mattison C."/>
            <person name="Monteros M."/>
            <person name="Pisani C."/>
            <person name="Plott C."/>
            <person name="Rajasekar S."/>
            <person name="Rhein H.S."/>
            <person name="Rohla C."/>
            <person name="Song M."/>
            <person name="Hilaire R.S."/>
            <person name="Shu S."/>
            <person name="Wells L."/>
            <person name="Wang X."/>
            <person name="Webber J."/>
            <person name="Heerema R.J."/>
            <person name="Klein P."/>
            <person name="Conner P."/>
            <person name="Grauke L."/>
            <person name="Grimwood J."/>
            <person name="Schmutz J."/>
            <person name="Randall J.J."/>
        </authorList>
    </citation>
    <scope>NUCLEOTIDE SEQUENCE</scope>
    <source>
        <tissue evidence="11">Leaf</tissue>
    </source>
</reference>
<evidence type="ECO:0000256" key="2">
    <source>
        <dbReference type="ARBA" id="ARBA00022679"/>
    </source>
</evidence>
<dbReference type="EC" id="2.7.11.25" evidence="1"/>
<feature type="compositionally biased region" description="Basic and acidic residues" evidence="9">
    <location>
        <begin position="41"/>
        <end position="52"/>
    </location>
</feature>
<dbReference type="InterPro" id="IPR017441">
    <property type="entry name" value="Protein_kinase_ATP_BS"/>
</dbReference>
<comment type="catalytic activity">
    <reaction evidence="7">
        <text>L-seryl-[protein] + ATP = O-phospho-L-seryl-[protein] + ADP + H(+)</text>
        <dbReference type="Rhea" id="RHEA:17989"/>
        <dbReference type="Rhea" id="RHEA-COMP:9863"/>
        <dbReference type="Rhea" id="RHEA-COMP:11604"/>
        <dbReference type="ChEBI" id="CHEBI:15378"/>
        <dbReference type="ChEBI" id="CHEBI:29999"/>
        <dbReference type="ChEBI" id="CHEBI:30616"/>
        <dbReference type="ChEBI" id="CHEBI:83421"/>
        <dbReference type="ChEBI" id="CHEBI:456216"/>
        <dbReference type="EC" id="2.7.11.25"/>
    </reaction>
</comment>
<protein>
    <recommendedName>
        <fullName evidence="1">mitogen-activated protein kinase kinase kinase</fullName>
        <ecNumber evidence="1">2.7.11.25</ecNumber>
    </recommendedName>
</protein>
<evidence type="ECO:0000256" key="8">
    <source>
        <dbReference type="PROSITE-ProRule" id="PRU10141"/>
    </source>
</evidence>
<evidence type="ECO:0000256" key="1">
    <source>
        <dbReference type="ARBA" id="ARBA00012406"/>
    </source>
</evidence>
<dbReference type="GO" id="GO:0005737">
    <property type="term" value="C:cytoplasm"/>
    <property type="evidence" value="ECO:0007669"/>
    <property type="project" value="TreeGrafter"/>
</dbReference>
<dbReference type="InterPro" id="IPR000719">
    <property type="entry name" value="Prot_kinase_dom"/>
</dbReference>
<comment type="catalytic activity">
    <reaction evidence="6">
        <text>L-threonyl-[protein] + ATP = O-phospho-L-threonyl-[protein] + ADP + H(+)</text>
        <dbReference type="Rhea" id="RHEA:46608"/>
        <dbReference type="Rhea" id="RHEA-COMP:11060"/>
        <dbReference type="Rhea" id="RHEA-COMP:11605"/>
        <dbReference type="ChEBI" id="CHEBI:15378"/>
        <dbReference type="ChEBI" id="CHEBI:30013"/>
        <dbReference type="ChEBI" id="CHEBI:30616"/>
        <dbReference type="ChEBI" id="CHEBI:61977"/>
        <dbReference type="ChEBI" id="CHEBI:456216"/>
        <dbReference type="EC" id="2.7.11.25"/>
    </reaction>
</comment>